<dbReference type="Proteomes" id="UP001589773">
    <property type="component" value="Unassembled WGS sequence"/>
</dbReference>
<keyword evidence="2" id="KW-0472">Membrane</keyword>
<gene>
    <name evidence="3" type="ORF">ACFFJK_03165</name>
</gene>
<evidence type="ECO:0000313" key="4">
    <source>
        <dbReference type="Proteomes" id="UP001589773"/>
    </source>
</evidence>
<proteinExistence type="predicted"/>
<keyword evidence="2" id="KW-0812">Transmembrane</keyword>
<feature type="compositionally biased region" description="Low complexity" evidence="1">
    <location>
        <begin position="163"/>
        <end position="180"/>
    </location>
</feature>
<name>A0ABV6FBK2_9BURK</name>
<dbReference type="EMBL" id="JBHLWP010000003">
    <property type="protein sequence ID" value="MFC0250879.1"/>
    <property type="molecule type" value="Genomic_DNA"/>
</dbReference>
<feature type="compositionally biased region" description="Basic and acidic residues" evidence="1">
    <location>
        <begin position="219"/>
        <end position="241"/>
    </location>
</feature>
<feature type="compositionally biased region" description="Acidic residues" evidence="1">
    <location>
        <begin position="208"/>
        <end position="218"/>
    </location>
</feature>
<feature type="compositionally biased region" description="Pro residues" evidence="1">
    <location>
        <begin position="181"/>
        <end position="207"/>
    </location>
</feature>
<organism evidence="3 4">
    <name type="scientific">Massilia consociata</name>
    <dbReference type="NCBI Taxonomy" id="760117"/>
    <lineage>
        <taxon>Bacteria</taxon>
        <taxon>Pseudomonadati</taxon>
        <taxon>Pseudomonadota</taxon>
        <taxon>Betaproteobacteria</taxon>
        <taxon>Burkholderiales</taxon>
        <taxon>Oxalobacteraceae</taxon>
        <taxon>Telluria group</taxon>
        <taxon>Massilia</taxon>
    </lineage>
</organism>
<feature type="transmembrane region" description="Helical" evidence="2">
    <location>
        <begin position="16"/>
        <end position="36"/>
    </location>
</feature>
<evidence type="ECO:0000256" key="2">
    <source>
        <dbReference type="SAM" id="Phobius"/>
    </source>
</evidence>
<keyword evidence="2" id="KW-1133">Transmembrane helix</keyword>
<accession>A0ABV6FBK2</accession>
<keyword evidence="4" id="KW-1185">Reference proteome</keyword>
<dbReference type="RefSeq" id="WP_379677643.1">
    <property type="nucleotide sequence ID" value="NZ_JBHLWP010000003.1"/>
</dbReference>
<reference evidence="3 4" key="1">
    <citation type="submission" date="2024-09" db="EMBL/GenBank/DDBJ databases">
        <authorList>
            <person name="Sun Q."/>
            <person name="Mori K."/>
        </authorList>
    </citation>
    <scope>NUCLEOTIDE SEQUENCE [LARGE SCALE GENOMIC DNA]</scope>
    <source>
        <strain evidence="3 4">CCM 7792</strain>
    </source>
</reference>
<sequence length="253" mass="27171">MRARALVHVQRRQAGFTYLGLIIFVFIIGLVGAATLKVGALLQRAQAEHELLEIGYQFSAALRSYAEATPRGQPTQPQTLQDLLRDRRFPNPRRHLRKIFVDPVSGKAEWGLVTAGDGGRILGVHSLSQARPLKVGGFDARFPGFENRERLSEWKFMAAEQGAGAPLAPGGAPAGMSPLPGTAPQPQPGTAPPAPPPPAPPPARQPEPEPEPQPEPEPEPPKEEPPAAEPEREAAPEETEPKPPPGQSQDSGR</sequence>
<comment type="caution">
    <text evidence="3">The sequence shown here is derived from an EMBL/GenBank/DDBJ whole genome shotgun (WGS) entry which is preliminary data.</text>
</comment>
<protein>
    <submittedName>
        <fullName evidence="3">Type II secretion system protein</fullName>
    </submittedName>
</protein>
<evidence type="ECO:0000256" key="1">
    <source>
        <dbReference type="SAM" id="MobiDB-lite"/>
    </source>
</evidence>
<feature type="region of interest" description="Disordered" evidence="1">
    <location>
        <begin position="163"/>
        <end position="253"/>
    </location>
</feature>
<evidence type="ECO:0000313" key="3">
    <source>
        <dbReference type="EMBL" id="MFC0250879.1"/>
    </source>
</evidence>